<gene>
    <name evidence="2" type="ORF">MJ956_16965</name>
</gene>
<comment type="caution">
    <text evidence="2">The sequence shown here is derived from an EMBL/GenBank/DDBJ whole genome shotgun (WGS) entry which is preliminary data.</text>
</comment>
<organism evidence="2 3">
    <name type="scientific">Aurantimonas marianensis</name>
    <dbReference type="NCBI Taxonomy" id="2920428"/>
    <lineage>
        <taxon>Bacteria</taxon>
        <taxon>Pseudomonadati</taxon>
        <taxon>Pseudomonadota</taxon>
        <taxon>Alphaproteobacteria</taxon>
        <taxon>Hyphomicrobiales</taxon>
        <taxon>Aurantimonadaceae</taxon>
        <taxon>Aurantimonas</taxon>
    </lineage>
</organism>
<evidence type="ECO:0000256" key="1">
    <source>
        <dbReference type="SAM" id="MobiDB-lite"/>
    </source>
</evidence>
<feature type="region of interest" description="Disordered" evidence="1">
    <location>
        <begin position="30"/>
        <end position="57"/>
    </location>
</feature>
<protein>
    <submittedName>
        <fullName evidence="2">Uncharacterized protein</fullName>
    </submittedName>
</protein>
<name>A0A9X2HBS1_9HYPH</name>
<sequence>MFASKLQAQPIDLAARTDNLGPLALAASNSSTIQDGTPPVAARSWSEQGIVMSGQIE</sequence>
<dbReference type="AlphaFoldDB" id="A0A9X2HBS1"/>
<dbReference type="RefSeq" id="WP_253965624.1">
    <property type="nucleotide sequence ID" value="NZ_JALHBS010000107.1"/>
</dbReference>
<proteinExistence type="predicted"/>
<evidence type="ECO:0000313" key="2">
    <source>
        <dbReference type="EMBL" id="MCP3056823.1"/>
    </source>
</evidence>
<reference evidence="2" key="1">
    <citation type="submission" date="2022-03" db="EMBL/GenBank/DDBJ databases">
        <title>Aurantimonas Liuensis sp. Nov., isolated from the hadal seawater of the Mariana Trench.</title>
        <authorList>
            <person name="Liu R."/>
        </authorList>
    </citation>
    <scope>NUCLEOTIDE SEQUENCE</scope>
    <source>
        <strain evidence="2">LRZ36</strain>
    </source>
</reference>
<dbReference type="EMBL" id="JALHBS010000107">
    <property type="protein sequence ID" value="MCP3056823.1"/>
    <property type="molecule type" value="Genomic_DNA"/>
</dbReference>
<dbReference type="Proteomes" id="UP001155220">
    <property type="component" value="Unassembled WGS sequence"/>
</dbReference>
<evidence type="ECO:0000313" key="3">
    <source>
        <dbReference type="Proteomes" id="UP001155220"/>
    </source>
</evidence>
<keyword evidence="3" id="KW-1185">Reference proteome</keyword>
<accession>A0A9X2HBS1</accession>